<dbReference type="Proteomes" id="UP000053105">
    <property type="component" value="Unassembled WGS sequence"/>
</dbReference>
<protein>
    <submittedName>
        <fullName evidence="1">Uncharacterized protein</fullName>
    </submittedName>
</protein>
<organism evidence="1 2">
    <name type="scientific">Melipona quadrifasciata</name>
    <dbReference type="NCBI Taxonomy" id="166423"/>
    <lineage>
        <taxon>Eukaryota</taxon>
        <taxon>Metazoa</taxon>
        <taxon>Ecdysozoa</taxon>
        <taxon>Arthropoda</taxon>
        <taxon>Hexapoda</taxon>
        <taxon>Insecta</taxon>
        <taxon>Pterygota</taxon>
        <taxon>Neoptera</taxon>
        <taxon>Endopterygota</taxon>
        <taxon>Hymenoptera</taxon>
        <taxon>Apocrita</taxon>
        <taxon>Aculeata</taxon>
        <taxon>Apoidea</taxon>
        <taxon>Anthophila</taxon>
        <taxon>Apidae</taxon>
        <taxon>Melipona</taxon>
    </lineage>
</organism>
<sequence length="271" mass="30740">MHTHDFDVKNLNAKVFCKCVIRITVHPGKRPQRDHKDAKPPRESTRRLARVQAYHRAATNLESCVGGRLEPSVSYEFFSLSSLLVYVRRPINMASPLGPPWRQLPFAIDAVAVLAKIVCPMQPITKKQSDGSLEKPDVLQSVKREADKTIVDRAANLIHVKQSHPICRDFHHRLQLGFQLENRSVYVYGPNLQVASVIFIAVQVISTEKEEEATTFSVSEPFVKLNLLPLINRNIRAKLDNLFCNSLNSTMNDLEATFENELFEPFILKVA</sequence>
<evidence type="ECO:0000313" key="2">
    <source>
        <dbReference type="Proteomes" id="UP000053105"/>
    </source>
</evidence>
<keyword evidence="2" id="KW-1185">Reference proteome</keyword>
<dbReference type="AlphaFoldDB" id="A0A0N1ITE8"/>
<evidence type="ECO:0000313" key="1">
    <source>
        <dbReference type="EMBL" id="KOX72408.1"/>
    </source>
</evidence>
<reference evidence="1 2" key="1">
    <citation type="submission" date="2015-07" db="EMBL/GenBank/DDBJ databases">
        <title>The genome of Melipona quadrifasciata.</title>
        <authorList>
            <person name="Pan H."/>
            <person name="Kapheim K."/>
        </authorList>
    </citation>
    <scope>NUCLEOTIDE SEQUENCE [LARGE SCALE GENOMIC DNA]</scope>
    <source>
        <strain evidence="1">0111107301</strain>
        <tissue evidence="1">Whole body</tissue>
    </source>
</reference>
<dbReference type="OrthoDB" id="10642328at2759"/>
<proteinExistence type="predicted"/>
<name>A0A0N1ITE8_9HYME</name>
<dbReference type="EMBL" id="KQ435821">
    <property type="protein sequence ID" value="KOX72408.1"/>
    <property type="molecule type" value="Genomic_DNA"/>
</dbReference>
<gene>
    <name evidence="1" type="ORF">WN51_01507</name>
</gene>
<accession>A0A0N1ITE8</accession>